<keyword evidence="5" id="KW-0762">Sugar transport</keyword>
<gene>
    <name evidence="13" type="ORF">CLV35_1338</name>
</gene>
<evidence type="ECO:0000313" key="14">
    <source>
        <dbReference type="Proteomes" id="UP000281955"/>
    </source>
</evidence>
<dbReference type="InterPro" id="IPR001851">
    <property type="entry name" value="ABC_transp_permease"/>
</dbReference>
<keyword evidence="6 12" id="KW-0812">Transmembrane</keyword>
<evidence type="ECO:0000313" key="13">
    <source>
        <dbReference type="EMBL" id="RKS77644.1"/>
    </source>
</evidence>
<keyword evidence="4" id="KW-0997">Cell inner membrane</keyword>
<feature type="transmembrane region" description="Helical" evidence="12">
    <location>
        <begin position="337"/>
        <end position="356"/>
    </location>
</feature>
<feature type="transmembrane region" description="Helical" evidence="12">
    <location>
        <begin position="420"/>
        <end position="438"/>
    </location>
</feature>
<feature type="region of interest" description="Disordered" evidence="11">
    <location>
        <begin position="1"/>
        <end position="27"/>
    </location>
</feature>
<dbReference type="AlphaFoldDB" id="A0A420XRZ7"/>
<proteinExistence type="predicted"/>
<keyword evidence="8 12" id="KW-0472">Membrane</keyword>
<feature type="transmembrane region" description="Helical" evidence="12">
    <location>
        <begin position="387"/>
        <end position="405"/>
    </location>
</feature>
<evidence type="ECO:0000256" key="5">
    <source>
        <dbReference type="ARBA" id="ARBA00022597"/>
    </source>
</evidence>
<evidence type="ECO:0000256" key="3">
    <source>
        <dbReference type="ARBA" id="ARBA00022475"/>
    </source>
</evidence>
<evidence type="ECO:0000256" key="9">
    <source>
        <dbReference type="ARBA" id="ARBA00035611"/>
    </source>
</evidence>
<protein>
    <recommendedName>
        <fullName evidence="10">Xylose transport system permease protein XylH</fullName>
    </recommendedName>
</protein>
<sequence>MSTNIPGSQTPAPNTSPTAAGAGAPAGTAVNEGVAQSDFARDSGVGSLTEFVGDYFRRVRGGEVGALPALAGLIVLVLVFALKSDVFLSKGNLANLTTQAAGTALIGMGLVFVLLLGEIDLSAGTASGVCAVTMAIVVNNGGSLQHTVHTGTYIAVVALLIAAIVLAALSKLWPAAVIIGLGLIAIVAKLGDNAVISVYIAIAMGVAIGVLTGFLVARVGIPSFVVTLALFLAWQGVLLQFIGNGATVDTRNIDFINGFANKNVSPTLGWLLFVVVLGIYTAYTIFRSVRRSAAGLAAEPLTAVVARAAALIVLGAIIVGFLNQERSPNPKVTSIQGMPYVVPLILFIMIFWTFVLTRTSFGRHIYATGGNAEAARRAGIDVQRMKTAVFAISSGMAGLGGVLLASKTGGVPSDAGGGNTLLYAVGAAVIGGTSLFGGRGRVRDAVLGAVVINLIPNGLGLLNLSASYNFMITGLVLLMAASVDAISRRRTAVS</sequence>
<feature type="transmembrane region" description="Helical" evidence="12">
    <location>
        <begin position="468"/>
        <end position="486"/>
    </location>
</feature>
<comment type="caution">
    <text evidence="13">The sequence shown here is derived from an EMBL/GenBank/DDBJ whole genome shotgun (WGS) entry which is preliminary data.</text>
</comment>
<keyword evidence="2" id="KW-0813">Transport</keyword>
<dbReference type="CDD" id="cd06579">
    <property type="entry name" value="TM_PBP1_transp_AraH_like"/>
    <property type="match status" value="1"/>
</dbReference>
<evidence type="ECO:0000256" key="6">
    <source>
        <dbReference type="ARBA" id="ARBA00022692"/>
    </source>
</evidence>
<reference evidence="13 14" key="1">
    <citation type="submission" date="2018-10" db="EMBL/GenBank/DDBJ databases">
        <title>Genomic Encyclopedia of Archaeal and Bacterial Type Strains, Phase II (KMG-II): from individual species to whole genera.</title>
        <authorList>
            <person name="Goeker M."/>
        </authorList>
    </citation>
    <scope>NUCLEOTIDE SEQUENCE [LARGE SCALE GENOMIC DNA]</scope>
    <source>
        <strain evidence="13 14">RP-AC37</strain>
    </source>
</reference>
<feature type="transmembrane region" description="Helical" evidence="12">
    <location>
        <begin position="224"/>
        <end position="242"/>
    </location>
</feature>
<name>A0A420XRZ7_9ACTN</name>
<organism evidence="13 14">
    <name type="scientific">Motilibacter peucedani</name>
    <dbReference type="NCBI Taxonomy" id="598650"/>
    <lineage>
        <taxon>Bacteria</taxon>
        <taxon>Bacillati</taxon>
        <taxon>Actinomycetota</taxon>
        <taxon>Actinomycetes</taxon>
        <taxon>Motilibacterales</taxon>
        <taxon>Motilibacteraceae</taxon>
        <taxon>Motilibacter</taxon>
    </lineage>
</organism>
<feature type="transmembrane region" description="Helical" evidence="12">
    <location>
        <begin position="64"/>
        <end position="82"/>
    </location>
</feature>
<dbReference type="GO" id="GO:0005886">
    <property type="term" value="C:plasma membrane"/>
    <property type="evidence" value="ECO:0007669"/>
    <property type="project" value="UniProtKB-SubCell"/>
</dbReference>
<keyword evidence="14" id="KW-1185">Reference proteome</keyword>
<evidence type="ECO:0000256" key="2">
    <source>
        <dbReference type="ARBA" id="ARBA00022448"/>
    </source>
</evidence>
<feature type="transmembrane region" description="Helical" evidence="12">
    <location>
        <begin position="301"/>
        <end position="322"/>
    </location>
</feature>
<evidence type="ECO:0000256" key="4">
    <source>
        <dbReference type="ARBA" id="ARBA00022519"/>
    </source>
</evidence>
<dbReference type="RefSeq" id="WP_121192661.1">
    <property type="nucleotide sequence ID" value="NZ_RBWV01000010.1"/>
</dbReference>
<comment type="subcellular location">
    <subcellularLocation>
        <location evidence="1">Cell membrane</location>
        <topology evidence="1">Multi-pass membrane protein</topology>
    </subcellularLocation>
</comment>
<dbReference type="Proteomes" id="UP000281955">
    <property type="component" value="Unassembled WGS sequence"/>
</dbReference>
<dbReference type="PANTHER" id="PTHR32196">
    <property type="entry name" value="ABC TRANSPORTER PERMEASE PROTEIN YPHD-RELATED-RELATED"/>
    <property type="match status" value="1"/>
</dbReference>
<evidence type="ECO:0000256" key="8">
    <source>
        <dbReference type="ARBA" id="ARBA00023136"/>
    </source>
</evidence>
<dbReference type="PANTHER" id="PTHR32196:SF32">
    <property type="entry name" value="XYLOSE TRANSPORT SYSTEM PERMEASE PROTEIN XYLH"/>
    <property type="match status" value="1"/>
</dbReference>
<evidence type="ECO:0000256" key="1">
    <source>
        <dbReference type="ARBA" id="ARBA00004651"/>
    </source>
</evidence>
<dbReference type="Pfam" id="PF02653">
    <property type="entry name" value="BPD_transp_2"/>
    <property type="match status" value="1"/>
</dbReference>
<feature type="transmembrane region" description="Helical" evidence="12">
    <location>
        <begin position="148"/>
        <end position="167"/>
    </location>
</feature>
<evidence type="ECO:0000256" key="11">
    <source>
        <dbReference type="SAM" id="MobiDB-lite"/>
    </source>
</evidence>
<accession>A0A420XRZ7</accession>
<feature type="transmembrane region" description="Helical" evidence="12">
    <location>
        <begin position="268"/>
        <end position="289"/>
    </location>
</feature>
<feature type="transmembrane region" description="Helical" evidence="12">
    <location>
        <begin position="123"/>
        <end position="142"/>
    </location>
</feature>
<feature type="transmembrane region" description="Helical" evidence="12">
    <location>
        <begin position="94"/>
        <end position="116"/>
    </location>
</feature>
<dbReference type="InParanoid" id="A0A420XRZ7"/>
<feature type="compositionally biased region" description="Low complexity" evidence="11">
    <location>
        <begin position="10"/>
        <end position="27"/>
    </location>
</feature>
<keyword evidence="3" id="KW-1003">Cell membrane</keyword>
<dbReference type="GO" id="GO:0022857">
    <property type="term" value="F:transmembrane transporter activity"/>
    <property type="evidence" value="ECO:0007669"/>
    <property type="project" value="InterPro"/>
</dbReference>
<evidence type="ECO:0000256" key="10">
    <source>
        <dbReference type="ARBA" id="ARBA00035686"/>
    </source>
</evidence>
<feature type="transmembrane region" description="Helical" evidence="12">
    <location>
        <begin position="196"/>
        <end position="217"/>
    </location>
</feature>
<keyword evidence="7 12" id="KW-1133">Transmembrane helix</keyword>
<feature type="transmembrane region" description="Helical" evidence="12">
    <location>
        <begin position="172"/>
        <end position="190"/>
    </location>
</feature>
<comment type="function">
    <text evidence="9">Part of the binding-protein-dependent transport system for D-xylose. Probably responsible for the translocation of the substrate across the membrane.</text>
</comment>
<evidence type="ECO:0000256" key="7">
    <source>
        <dbReference type="ARBA" id="ARBA00022989"/>
    </source>
</evidence>
<dbReference type="EMBL" id="RBWV01000010">
    <property type="protein sequence ID" value="RKS77644.1"/>
    <property type="molecule type" value="Genomic_DNA"/>
</dbReference>
<evidence type="ECO:0000256" key="12">
    <source>
        <dbReference type="SAM" id="Phobius"/>
    </source>
</evidence>
<dbReference type="OrthoDB" id="3468954at2"/>